<evidence type="ECO:0000313" key="2">
    <source>
        <dbReference type="Proteomes" id="UP000198242"/>
    </source>
</evidence>
<dbReference type="EMBL" id="LT607411">
    <property type="protein sequence ID" value="SCF15463.1"/>
    <property type="molecule type" value="Genomic_DNA"/>
</dbReference>
<keyword evidence="2" id="KW-1185">Reference proteome</keyword>
<gene>
    <name evidence="1" type="ORF">GA0074695_3838</name>
</gene>
<reference evidence="2" key="1">
    <citation type="submission" date="2016-06" db="EMBL/GenBank/DDBJ databases">
        <authorList>
            <person name="Varghese N."/>
            <person name="Submissions Spin"/>
        </authorList>
    </citation>
    <scope>NUCLEOTIDE SEQUENCE [LARGE SCALE GENOMIC DNA]</scope>
    <source>
        <strain evidence="2">DSM 43909</strain>
    </source>
</reference>
<dbReference type="RefSeq" id="WP_197698197.1">
    <property type="nucleotide sequence ID" value="NZ_LT607411.1"/>
</dbReference>
<proteinExistence type="predicted"/>
<dbReference type="Proteomes" id="UP000198242">
    <property type="component" value="Chromosome I"/>
</dbReference>
<evidence type="ECO:0000313" key="1">
    <source>
        <dbReference type="EMBL" id="SCF15463.1"/>
    </source>
</evidence>
<sequence length="420" mass="45483">MSRKLPLSEGETSRTACARALLRTGVDEKSGEVLSAAVLAERVGWCADLVAGMVDALIGGHWNAADVEVLASGVDAGGRRLPSNAWMALRRLGWTVTPPAGVRVNDRVVRMAQEQAGRVLRSVKWRADLTAGILSTWPADPRRRTPAEWEQVRASIPGGQDLPSSVIKGRTRQAAAFLAANGRLPVDVCELENSPRVARMLLLAACDRQQATIERSDTDPGRALLRVQLPTRADPRGYRDWTWVACPISLPPTVPAGAVLHLPTLRVTGGKVRADLAYTHPVPAARRTGHTIAVGVDWGLNTLLSAGALRLQTDGRITALGAGGQFRAAGVLAKQHRLRRLSERLHAKADHYQRLIGVDSQHQLVGKHAALRDEIGHVSARRSNLNDALGGLWIRLSPPGRPSSMWKICGRWKHEAWAAP</sequence>
<name>A0A1C4Y420_MICVI</name>
<accession>A0A1C4Y420</accession>
<organism evidence="1 2">
    <name type="scientific">Micromonospora viridifaciens</name>
    <dbReference type="NCBI Taxonomy" id="1881"/>
    <lineage>
        <taxon>Bacteria</taxon>
        <taxon>Bacillati</taxon>
        <taxon>Actinomycetota</taxon>
        <taxon>Actinomycetes</taxon>
        <taxon>Micromonosporales</taxon>
        <taxon>Micromonosporaceae</taxon>
        <taxon>Micromonospora</taxon>
    </lineage>
</organism>
<protein>
    <submittedName>
        <fullName evidence="1">Uncharacterized protein</fullName>
    </submittedName>
</protein>
<dbReference type="AlphaFoldDB" id="A0A1C4Y420"/>